<accession>A0A414FVX1</accession>
<sequence length="247" mass="26547">MSELEPFFNSAEECATYEQFCAEQERGGGRFELAEPALVCRWRMARRAVPMLNRHIRALSQRVVNGAPLTTNMLSWAKQHVEWSLAAGDYQDPNGVLMTVIDVNGDALMSVGPYEPLAERSRDALVARAEEARREQAKTGVAPELLAAVTPEGRILVFAAPDEHLCGTATLVEQLVATQGREAVRALGGGARLADALAVVEEGSVVFLISDEHGVVVEDEQAAPVPVSAEALATAHAFADGLAKLFK</sequence>
<reference evidence="1 2" key="1">
    <citation type="submission" date="2018-08" db="EMBL/GenBank/DDBJ databases">
        <title>A genome reference for cultivated species of the human gut microbiota.</title>
        <authorList>
            <person name="Zou Y."/>
            <person name="Xue W."/>
            <person name="Luo G."/>
        </authorList>
    </citation>
    <scope>NUCLEOTIDE SEQUENCE [LARGE SCALE GENOMIC DNA]</scope>
    <source>
        <strain evidence="1 2">AM30-5LB</strain>
    </source>
</reference>
<gene>
    <name evidence="1" type="ORF">DW787_06615</name>
</gene>
<organism evidence="1 2">
    <name type="scientific">Collinsella intestinalis</name>
    <dbReference type="NCBI Taxonomy" id="147207"/>
    <lineage>
        <taxon>Bacteria</taxon>
        <taxon>Bacillati</taxon>
        <taxon>Actinomycetota</taxon>
        <taxon>Coriobacteriia</taxon>
        <taxon>Coriobacteriales</taxon>
        <taxon>Coriobacteriaceae</taxon>
        <taxon>Collinsella</taxon>
    </lineage>
</organism>
<protein>
    <submittedName>
        <fullName evidence="1">Uncharacterized protein</fullName>
    </submittedName>
</protein>
<dbReference type="RefSeq" id="WP_118272159.1">
    <property type="nucleotide sequence ID" value="NZ_QSJI01000005.1"/>
</dbReference>
<evidence type="ECO:0000313" key="1">
    <source>
        <dbReference type="EMBL" id="RHD55360.1"/>
    </source>
</evidence>
<dbReference type="EMBL" id="QSJI01000005">
    <property type="protein sequence ID" value="RHD55360.1"/>
    <property type="molecule type" value="Genomic_DNA"/>
</dbReference>
<dbReference type="Proteomes" id="UP000286050">
    <property type="component" value="Unassembled WGS sequence"/>
</dbReference>
<evidence type="ECO:0000313" key="2">
    <source>
        <dbReference type="Proteomes" id="UP000286050"/>
    </source>
</evidence>
<name>A0A414FVX1_9ACTN</name>
<comment type="caution">
    <text evidence="1">The sequence shown here is derived from an EMBL/GenBank/DDBJ whole genome shotgun (WGS) entry which is preliminary data.</text>
</comment>
<proteinExistence type="predicted"/>
<dbReference type="AlphaFoldDB" id="A0A414FVX1"/>